<organism evidence="8 9">
    <name type="scientific">Cichlidogyrus casuarinus</name>
    <dbReference type="NCBI Taxonomy" id="1844966"/>
    <lineage>
        <taxon>Eukaryota</taxon>
        <taxon>Metazoa</taxon>
        <taxon>Spiralia</taxon>
        <taxon>Lophotrochozoa</taxon>
        <taxon>Platyhelminthes</taxon>
        <taxon>Monogenea</taxon>
        <taxon>Monopisthocotylea</taxon>
        <taxon>Dactylogyridea</taxon>
        <taxon>Ancyrocephalidae</taxon>
        <taxon>Cichlidogyrus</taxon>
    </lineage>
</organism>
<comment type="caution">
    <text evidence="8">The sequence shown here is derived from an EMBL/GenBank/DDBJ whole genome shotgun (WGS) entry which is preliminary data.</text>
</comment>
<dbReference type="PROSITE" id="PS00856">
    <property type="entry name" value="GUANYLATE_KINASE_1"/>
    <property type="match status" value="1"/>
</dbReference>
<gene>
    <name evidence="8" type="primary">GUK1</name>
    <name evidence="8" type="ORF">Ciccas_000609</name>
</gene>
<dbReference type="GO" id="GO:0004385">
    <property type="term" value="F:GMP kinase activity"/>
    <property type="evidence" value="ECO:0007669"/>
    <property type="project" value="UniProtKB-EC"/>
</dbReference>
<dbReference type="GO" id="GO:0005524">
    <property type="term" value="F:ATP binding"/>
    <property type="evidence" value="ECO:0007669"/>
    <property type="project" value="UniProtKB-KW"/>
</dbReference>
<dbReference type="Pfam" id="PF00625">
    <property type="entry name" value="Guanylate_kin"/>
    <property type="match status" value="1"/>
</dbReference>
<evidence type="ECO:0000313" key="8">
    <source>
        <dbReference type="EMBL" id="KAL3320707.1"/>
    </source>
</evidence>
<keyword evidence="5 8" id="KW-0418">Kinase</keyword>
<keyword evidence="3" id="KW-0808">Transferase</keyword>
<dbReference type="FunFam" id="3.40.50.300:FF:000776">
    <property type="entry name" value="Guanylate kinase 2"/>
    <property type="match status" value="1"/>
</dbReference>
<accession>A0ABD2QNI5</accession>
<dbReference type="InterPro" id="IPR020590">
    <property type="entry name" value="Guanylate_kinase_CS"/>
</dbReference>
<protein>
    <recommendedName>
        <fullName evidence="2">guanylate kinase</fullName>
        <ecNumber evidence="2">2.7.4.8</ecNumber>
    </recommendedName>
</protein>
<keyword evidence="9" id="KW-1185">Reference proteome</keyword>
<sequence length="197" mass="22160">MRKLRPLVISGPSGAGKSTLLNLLFKKYESCFAFSVSHTTRGPRPGEEDGKHYYFTNREEFNGLIEKDEFLEHAEFAGNLYGTSKRSVDSITSSGKICVLDVDLAGVKSIYNSQLDAKFVFVRPPSLENLKQRLIDRKTETEETISKRLARALADMEFADSAAGKNIYDLIVINDKLEDALQQLETYLADDINQVRN</sequence>
<dbReference type="PANTHER" id="PTHR23117:SF13">
    <property type="entry name" value="GUANYLATE KINASE"/>
    <property type="match status" value="1"/>
</dbReference>
<name>A0ABD2QNI5_9PLAT</name>
<feature type="domain" description="Guanylate kinase-like" evidence="7">
    <location>
        <begin position="4"/>
        <end position="189"/>
    </location>
</feature>
<dbReference type="EC" id="2.7.4.8" evidence="2"/>
<evidence type="ECO:0000256" key="1">
    <source>
        <dbReference type="ARBA" id="ARBA00005790"/>
    </source>
</evidence>
<evidence type="ECO:0000256" key="3">
    <source>
        <dbReference type="ARBA" id="ARBA00022679"/>
    </source>
</evidence>
<evidence type="ECO:0000313" key="9">
    <source>
        <dbReference type="Proteomes" id="UP001626550"/>
    </source>
</evidence>
<dbReference type="SUPFAM" id="SSF52540">
    <property type="entry name" value="P-loop containing nucleoside triphosphate hydrolases"/>
    <property type="match status" value="1"/>
</dbReference>
<comment type="similarity">
    <text evidence="1">Belongs to the guanylate kinase family.</text>
</comment>
<dbReference type="FunFam" id="3.30.63.10:FF:000002">
    <property type="entry name" value="Guanylate kinase 1"/>
    <property type="match status" value="1"/>
</dbReference>
<evidence type="ECO:0000256" key="5">
    <source>
        <dbReference type="ARBA" id="ARBA00022777"/>
    </source>
</evidence>
<dbReference type="PANTHER" id="PTHR23117">
    <property type="entry name" value="GUANYLATE KINASE-RELATED"/>
    <property type="match status" value="1"/>
</dbReference>
<evidence type="ECO:0000256" key="4">
    <source>
        <dbReference type="ARBA" id="ARBA00022741"/>
    </source>
</evidence>
<keyword evidence="4" id="KW-0547">Nucleotide-binding</keyword>
<dbReference type="PROSITE" id="PS50052">
    <property type="entry name" value="GUANYLATE_KINASE_2"/>
    <property type="match status" value="1"/>
</dbReference>
<dbReference type="Gene3D" id="3.40.50.300">
    <property type="entry name" value="P-loop containing nucleotide triphosphate hydrolases"/>
    <property type="match status" value="1"/>
</dbReference>
<dbReference type="SMART" id="SM00072">
    <property type="entry name" value="GuKc"/>
    <property type="match status" value="1"/>
</dbReference>
<dbReference type="Proteomes" id="UP001626550">
    <property type="component" value="Unassembled WGS sequence"/>
</dbReference>
<reference evidence="8 9" key="1">
    <citation type="submission" date="2024-11" db="EMBL/GenBank/DDBJ databases">
        <title>Adaptive evolution of stress response genes in parasites aligns with host niche diversity.</title>
        <authorList>
            <person name="Hahn C."/>
            <person name="Resl P."/>
        </authorList>
    </citation>
    <scope>NUCLEOTIDE SEQUENCE [LARGE SCALE GENOMIC DNA]</scope>
    <source>
        <strain evidence="8">EGGRZ-B1_66</strain>
        <tissue evidence="8">Body</tissue>
    </source>
</reference>
<dbReference type="CDD" id="cd00071">
    <property type="entry name" value="GMPK"/>
    <property type="match status" value="1"/>
</dbReference>
<dbReference type="NCBIfam" id="TIGR03263">
    <property type="entry name" value="guanyl_kin"/>
    <property type="match status" value="1"/>
</dbReference>
<proteinExistence type="inferred from homology"/>
<dbReference type="AlphaFoldDB" id="A0ABD2QNI5"/>
<dbReference type="InterPro" id="IPR008144">
    <property type="entry name" value="Guanylate_kin-like_dom"/>
</dbReference>
<dbReference type="InterPro" id="IPR008145">
    <property type="entry name" value="GK/Ca_channel_bsu"/>
</dbReference>
<evidence type="ECO:0000259" key="7">
    <source>
        <dbReference type="PROSITE" id="PS50052"/>
    </source>
</evidence>
<evidence type="ECO:0000256" key="2">
    <source>
        <dbReference type="ARBA" id="ARBA00012961"/>
    </source>
</evidence>
<dbReference type="InterPro" id="IPR017665">
    <property type="entry name" value="Guanylate_kinase"/>
</dbReference>
<evidence type="ECO:0000256" key="6">
    <source>
        <dbReference type="ARBA" id="ARBA00022840"/>
    </source>
</evidence>
<keyword evidence="6" id="KW-0067">ATP-binding</keyword>
<dbReference type="EMBL" id="JBJKFK010000035">
    <property type="protein sequence ID" value="KAL3320707.1"/>
    <property type="molecule type" value="Genomic_DNA"/>
</dbReference>
<dbReference type="InterPro" id="IPR027417">
    <property type="entry name" value="P-loop_NTPase"/>
</dbReference>